<evidence type="ECO:0000313" key="1">
    <source>
        <dbReference type="EMBL" id="AJI08767.1"/>
    </source>
</evidence>
<gene>
    <name evidence="1" type="ORF">AK40_5541</name>
</gene>
<protein>
    <recommendedName>
        <fullName evidence="3">PXO1-76</fullName>
    </recommendedName>
</protein>
<dbReference type="Proteomes" id="UP000031861">
    <property type="component" value="Plasmid pBFI_1"/>
</dbReference>
<name>A0AAN0SRM9_BACCE</name>
<evidence type="ECO:0000313" key="2">
    <source>
        <dbReference type="Proteomes" id="UP000031861"/>
    </source>
</evidence>
<reference evidence="1 2" key="1">
    <citation type="journal article" date="2015" name="Genome Announc.">
        <title>Complete genome sequences for 35 biothreat assay-relevant bacillus species.</title>
        <authorList>
            <person name="Johnson S.L."/>
            <person name="Daligault H.E."/>
            <person name="Davenport K.W."/>
            <person name="Jaissle J."/>
            <person name="Frey K.G."/>
            <person name="Ladner J.T."/>
            <person name="Broomall S.M."/>
            <person name="Bishop-Lilly K.A."/>
            <person name="Bruce D.C."/>
            <person name="Gibbons H.S."/>
            <person name="Coyne S.R."/>
            <person name="Lo C.C."/>
            <person name="Meincke L."/>
            <person name="Munk A.C."/>
            <person name="Koroleva G.I."/>
            <person name="Rosenzweig C.N."/>
            <person name="Palacios G.F."/>
            <person name="Redden C.L."/>
            <person name="Minogue T.D."/>
            <person name="Chain P.S."/>
        </authorList>
    </citation>
    <scope>NUCLEOTIDE SEQUENCE [LARGE SCALE GENOMIC DNA]</scope>
    <source>
        <strain evidence="1 2">03BB108</strain>
    </source>
</reference>
<proteinExistence type="predicted"/>
<dbReference type="EMBL" id="CP009639">
    <property type="protein sequence ID" value="AJI08767.1"/>
    <property type="molecule type" value="Genomic_DNA"/>
</dbReference>
<geneLocation type="plasmid" evidence="1 2">
    <name>pBFI_1</name>
</geneLocation>
<organism evidence="1 2">
    <name type="scientific">Bacillus cereus 03BB108</name>
    <dbReference type="NCBI Taxonomy" id="451709"/>
    <lineage>
        <taxon>Bacteria</taxon>
        <taxon>Bacillati</taxon>
        <taxon>Bacillota</taxon>
        <taxon>Bacilli</taxon>
        <taxon>Bacillales</taxon>
        <taxon>Bacillaceae</taxon>
        <taxon>Bacillus</taxon>
        <taxon>Bacillus cereus group</taxon>
    </lineage>
</organism>
<keyword evidence="1" id="KW-0614">Plasmid</keyword>
<accession>A0AAN0SRM9</accession>
<evidence type="ECO:0008006" key="3">
    <source>
        <dbReference type="Google" id="ProtNLM"/>
    </source>
</evidence>
<dbReference type="AlphaFoldDB" id="A0AAN0SRM9"/>
<dbReference type="RefSeq" id="WP_001995809.1">
    <property type="nucleotide sequence ID" value="NZ_CP009639.1"/>
</dbReference>
<sequence length="304" mass="35294">MGDLLVIMVIGLIAYIVVRVSQKQPIIPAQFQFWRNNETTMAAKKGLEDKLAKKSQKNKNKQQQYEEQEPDLFEELVEDLIDINYQMIRCKNYRYVMMAEVYPCNYFLRSQAEQEAIDSAFESWLATLDYPTSIYIQNKFIDLSEPLEEMKKNMSEQRDMPRNALKYGASVVKDLEHWQSSSPRYETKRYLLFSYELKTSSVKLDDGQDFEEAAAEKAFNELMRRMQNASTQLQPANIKVAPLAKDGIIEVLYHTFNRRKALKAKFKNVKEKEQMALYVTADQTDSRVQLTKELVAAANEAASN</sequence>